<evidence type="ECO:0000256" key="1">
    <source>
        <dbReference type="ARBA" id="ARBA00022553"/>
    </source>
</evidence>
<dbReference type="InterPro" id="IPR041657">
    <property type="entry name" value="HTH_17"/>
</dbReference>
<dbReference type="CDD" id="cd04762">
    <property type="entry name" value="HTH_MerR-trunc"/>
    <property type="match status" value="1"/>
</dbReference>
<dbReference type="PANTHER" id="PTHR44591">
    <property type="entry name" value="STRESS RESPONSE REGULATOR PROTEIN 1"/>
    <property type="match status" value="1"/>
</dbReference>
<dbReference type="AlphaFoldDB" id="A0A7Z2ZTS9"/>
<reference evidence="4 5" key="1">
    <citation type="submission" date="2020-04" db="EMBL/GenBank/DDBJ databases">
        <title>Genome sequencing of novel species.</title>
        <authorList>
            <person name="Heo J."/>
            <person name="Kim S.-J."/>
            <person name="Kim J.-S."/>
            <person name="Hong S.-B."/>
            <person name="Kwon S.-W."/>
        </authorList>
    </citation>
    <scope>NUCLEOTIDE SEQUENCE [LARGE SCALE GENOMIC DNA]</scope>
    <source>
        <strain evidence="4 5">GN2-R2</strain>
    </source>
</reference>
<protein>
    <submittedName>
        <fullName evidence="4">Response regulator</fullName>
    </submittedName>
</protein>
<dbReference type="Pfam" id="PF12728">
    <property type="entry name" value="HTH_17"/>
    <property type="match status" value="1"/>
</dbReference>
<dbReference type="SUPFAM" id="SSF46955">
    <property type="entry name" value="Putative DNA-binding domain"/>
    <property type="match status" value="1"/>
</dbReference>
<dbReference type="GO" id="GO:0003677">
    <property type="term" value="F:DNA binding"/>
    <property type="evidence" value="ECO:0007669"/>
    <property type="project" value="InterPro"/>
</dbReference>
<dbReference type="SMART" id="SM00448">
    <property type="entry name" value="REC"/>
    <property type="match status" value="1"/>
</dbReference>
<dbReference type="NCBIfam" id="TIGR01764">
    <property type="entry name" value="excise"/>
    <property type="match status" value="1"/>
</dbReference>
<organism evidence="4 5">
    <name type="scientific">Massilia forsythiae</name>
    <dbReference type="NCBI Taxonomy" id="2728020"/>
    <lineage>
        <taxon>Bacteria</taxon>
        <taxon>Pseudomonadati</taxon>
        <taxon>Pseudomonadota</taxon>
        <taxon>Betaproteobacteria</taxon>
        <taxon>Burkholderiales</taxon>
        <taxon>Oxalobacteraceae</taxon>
        <taxon>Telluria group</taxon>
        <taxon>Massilia</taxon>
    </lineage>
</organism>
<dbReference type="EMBL" id="CP051685">
    <property type="protein sequence ID" value="QJE01916.1"/>
    <property type="molecule type" value="Genomic_DNA"/>
</dbReference>
<gene>
    <name evidence="4" type="ORF">HH212_19380</name>
</gene>
<dbReference type="Proteomes" id="UP000502415">
    <property type="component" value="Chromosome"/>
</dbReference>
<dbReference type="RefSeq" id="WP_170204003.1">
    <property type="nucleotide sequence ID" value="NZ_CP051685.1"/>
</dbReference>
<sequence length="207" mass="22335">MTNKNSGAFHDIGTPKEFYSTAEAAKILGVSHRTVQLWVEAGTLQAWKTAGGHRRIAAASLEHVLAGRRQALAPAAAEPVREAPRLTKVLIVDDDATLLRLYELEIAGWGLPLQIIKAGDGFEALLKIGEQRPDILISDLSMPGMDGFRMVNSLRANPQQEGLHIIIVSGLDVSTIKSLGLPADIPVFSKPVPFGQLRAAVENAFRT</sequence>
<dbReference type="InterPro" id="IPR050595">
    <property type="entry name" value="Bact_response_regulator"/>
</dbReference>
<name>A0A7Z2ZTS9_9BURK</name>
<dbReference type="Gene3D" id="3.40.50.2300">
    <property type="match status" value="1"/>
</dbReference>
<accession>A0A7Z2ZTS9</accession>
<dbReference type="InterPro" id="IPR009061">
    <property type="entry name" value="DNA-bd_dom_put_sf"/>
</dbReference>
<dbReference type="KEGG" id="mfy:HH212_19380"/>
<dbReference type="SUPFAM" id="SSF52172">
    <property type="entry name" value="CheY-like"/>
    <property type="match status" value="1"/>
</dbReference>
<dbReference type="GO" id="GO:0000160">
    <property type="term" value="P:phosphorelay signal transduction system"/>
    <property type="evidence" value="ECO:0007669"/>
    <property type="project" value="InterPro"/>
</dbReference>
<dbReference type="PANTHER" id="PTHR44591:SF3">
    <property type="entry name" value="RESPONSE REGULATORY DOMAIN-CONTAINING PROTEIN"/>
    <property type="match status" value="1"/>
</dbReference>
<dbReference type="InterPro" id="IPR001789">
    <property type="entry name" value="Sig_transdc_resp-reg_receiver"/>
</dbReference>
<evidence type="ECO:0000259" key="3">
    <source>
        <dbReference type="PROSITE" id="PS50110"/>
    </source>
</evidence>
<dbReference type="Gene3D" id="1.10.1660.10">
    <property type="match status" value="1"/>
</dbReference>
<evidence type="ECO:0000313" key="5">
    <source>
        <dbReference type="Proteomes" id="UP000502415"/>
    </source>
</evidence>
<proteinExistence type="predicted"/>
<dbReference type="Pfam" id="PF00072">
    <property type="entry name" value="Response_reg"/>
    <property type="match status" value="1"/>
</dbReference>
<evidence type="ECO:0000313" key="4">
    <source>
        <dbReference type="EMBL" id="QJE01916.1"/>
    </source>
</evidence>
<feature type="modified residue" description="4-aspartylphosphate" evidence="2">
    <location>
        <position position="139"/>
    </location>
</feature>
<dbReference type="InterPro" id="IPR010093">
    <property type="entry name" value="SinI_DNA-bd"/>
</dbReference>
<dbReference type="InterPro" id="IPR011006">
    <property type="entry name" value="CheY-like_superfamily"/>
</dbReference>
<keyword evidence="1 2" id="KW-0597">Phosphoprotein</keyword>
<dbReference type="PROSITE" id="PS50110">
    <property type="entry name" value="RESPONSE_REGULATORY"/>
    <property type="match status" value="1"/>
</dbReference>
<keyword evidence="5" id="KW-1185">Reference proteome</keyword>
<evidence type="ECO:0000256" key="2">
    <source>
        <dbReference type="PROSITE-ProRule" id="PRU00169"/>
    </source>
</evidence>
<feature type="domain" description="Response regulatory" evidence="3">
    <location>
        <begin position="88"/>
        <end position="205"/>
    </location>
</feature>